<name>A0A016THI9_9BILA</name>
<dbReference type="AlphaFoldDB" id="A0A016THI9"/>
<keyword evidence="2" id="KW-1185">Reference proteome</keyword>
<comment type="caution">
    <text evidence="1">The sequence shown here is derived from an EMBL/GenBank/DDBJ whole genome shotgun (WGS) entry which is preliminary data.</text>
</comment>
<protein>
    <submittedName>
        <fullName evidence="1">Uncharacterized protein</fullName>
    </submittedName>
</protein>
<dbReference type="OrthoDB" id="10554896at2759"/>
<proteinExistence type="predicted"/>
<sequence>MKWLSANFADRMDHEQLRHCEVYARRRQLIEDTILYPERTLFLTDEESEEYSIAERKMSEAITETFACSASGARPSFA</sequence>
<reference evidence="2" key="1">
    <citation type="journal article" date="2015" name="Nat. Genet.">
        <title>The genome and transcriptome of the zoonotic hookworm Ancylostoma ceylanicum identify infection-specific gene families.</title>
        <authorList>
            <person name="Schwarz E.M."/>
            <person name="Hu Y."/>
            <person name="Antoshechkin I."/>
            <person name="Miller M.M."/>
            <person name="Sternberg P.W."/>
            <person name="Aroian R.V."/>
        </authorList>
    </citation>
    <scope>NUCLEOTIDE SEQUENCE</scope>
    <source>
        <strain evidence="2">HY135</strain>
    </source>
</reference>
<organism evidence="1 2">
    <name type="scientific">Ancylostoma ceylanicum</name>
    <dbReference type="NCBI Taxonomy" id="53326"/>
    <lineage>
        <taxon>Eukaryota</taxon>
        <taxon>Metazoa</taxon>
        <taxon>Ecdysozoa</taxon>
        <taxon>Nematoda</taxon>
        <taxon>Chromadorea</taxon>
        <taxon>Rhabditida</taxon>
        <taxon>Rhabditina</taxon>
        <taxon>Rhabditomorpha</taxon>
        <taxon>Strongyloidea</taxon>
        <taxon>Ancylostomatidae</taxon>
        <taxon>Ancylostomatinae</taxon>
        <taxon>Ancylostoma</taxon>
    </lineage>
</organism>
<evidence type="ECO:0000313" key="2">
    <source>
        <dbReference type="Proteomes" id="UP000024635"/>
    </source>
</evidence>
<accession>A0A016THI9</accession>
<gene>
    <name evidence="1" type="primary">Acey_s0101.g3353</name>
    <name evidence="1" type="ORF">Y032_0101g3353</name>
</gene>
<evidence type="ECO:0000313" key="1">
    <source>
        <dbReference type="EMBL" id="EYC02186.1"/>
    </source>
</evidence>
<dbReference type="EMBL" id="JARK01001437">
    <property type="protein sequence ID" value="EYC02186.1"/>
    <property type="molecule type" value="Genomic_DNA"/>
</dbReference>
<dbReference type="Proteomes" id="UP000024635">
    <property type="component" value="Unassembled WGS sequence"/>
</dbReference>